<dbReference type="OrthoDB" id="445826at2759"/>
<organism evidence="1 2">
    <name type="scientific">Sparassis crispa</name>
    <dbReference type="NCBI Taxonomy" id="139825"/>
    <lineage>
        <taxon>Eukaryota</taxon>
        <taxon>Fungi</taxon>
        <taxon>Dikarya</taxon>
        <taxon>Basidiomycota</taxon>
        <taxon>Agaricomycotina</taxon>
        <taxon>Agaricomycetes</taxon>
        <taxon>Polyporales</taxon>
        <taxon>Sparassidaceae</taxon>
        <taxon>Sparassis</taxon>
    </lineage>
</organism>
<dbReference type="AlphaFoldDB" id="A0A401GJI4"/>
<name>A0A401GJI4_9APHY</name>
<accession>A0A401GJI4</accession>
<dbReference type="GeneID" id="38779238"/>
<dbReference type="InParanoid" id="A0A401GJI4"/>
<dbReference type="EMBL" id="BFAD01000004">
    <property type="protein sequence ID" value="GBE82321.1"/>
    <property type="molecule type" value="Genomic_DNA"/>
</dbReference>
<protein>
    <submittedName>
        <fullName evidence="1">Uncharacterized protein</fullName>
    </submittedName>
</protein>
<reference evidence="1 2" key="1">
    <citation type="journal article" date="2018" name="Sci. Rep.">
        <title>Genome sequence of the cauliflower mushroom Sparassis crispa (Hanabiratake) and its association with beneficial usage.</title>
        <authorList>
            <person name="Kiyama R."/>
            <person name="Furutani Y."/>
            <person name="Kawaguchi K."/>
            <person name="Nakanishi T."/>
        </authorList>
    </citation>
    <scope>NUCLEOTIDE SEQUENCE [LARGE SCALE GENOMIC DNA]</scope>
</reference>
<evidence type="ECO:0000313" key="1">
    <source>
        <dbReference type="EMBL" id="GBE82321.1"/>
    </source>
</evidence>
<evidence type="ECO:0000313" key="2">
    <source>
        <dbReference type="Proteomes" id="UP000287166"/>
    </source>
</evidence>
<dbReference type="RefSeq" id="XP_027613234.1">
    <property type="nucleotide sequence ID" value="XM_027757433.1"/>
</dbReference>
<comment type="caution">
    <text evidence="1">The sequence shown here is derived from an EMBL/GenBank/DDBJ whole genome shotgun (WGS) entry which is preliminary data.</text>
</comment>
<proteinExistence type="predicted"/>
<dbReference type="Proteomes" id="UP000287166">
    <property type="component" value="Unassembled WGS sequence"/>
</dbReference>
<keyword evidence="2" id="KW-1185">Reference proteome</keyword>
<sequence length="105" mass="11788">MNSVLLGGSCKRLYQHLNDATGPPLATAPEDDPDVFITAADDVKSHMRSYFDALFTRQPRPPALKPWLTTPSVMAICQRTAHDPFNWPQLMSLSDLRLLLRRGKP</sequence>
<gene>
    <name evidence="1" type="ORF">SCP_0407050</name>
</gene>